<protein>
    <submittedName>
        <fullName evidence="2">Uncharacterized protein</fullName>
    </submittedName>
</protein>
<dbReference type="EMBL" id="UYRU01069209">
    <property type="protein sequence ID" value="VDN18465.1"/>
    <property type="molecule type" value="Genomic_DNA"/>
</dbReference>
<keyword evidence="3" id="KW-1185">Reference proteome</keyword>
<organism evidence="2 3">
    <name type="scientific">Dibothriocephalus latus</name>
    <name type="common">Fish tapeworm</name>
    <name type="synonym">Diphyllobothrium latum</name>
    <dbReference type="NCBI Taxonomy" id="60516"/>
    <lineage>
        <taxon>Eukaryota</taxon>
        <taxon>Metazoa</taxon>
        <taxon>Spiralia</taxon>
        <taxon>Lophotrochozoa</taxon>
        <taxon>Platyhelminthes</taxon>
        <taxon>Cestoda</taxon>
        <taxon>Eucestoda</taxon>
        <taxon>Diphyllobothriidea</taxon>
        <taxon>Diphyllobothriidae</taxon>
        <taxon>Dibothriocephalus</taxon>
    </lineage>
</organism>
<dbReference type="Proteomes" id="UP000281553">
    <property type="component" value="Unassembled WGS sequence"/>
</dbReference>
<evidence type="ECO:0000313" key="2">
    <source>
        <dbReference type="EMBL" id="VDN18465.1"/>
    </source>
</evidence>
<reference evidence="2 3" key="1">
    <citation type="submission" date="2018-11" db="EMBL/GenBank/DDBJ databases">
        <authorList>
            <consortium name="Pathogen Informatics"/>
        </authorList>
    </citation>
    <scope>NUCLEOTIDE SEQUENCE [LARGE SCALE GENOMIC DNA]</scope>
</reference>
<gene>
    <name evidence="2" type="ORF">DILT_LOCUS13192</name>
</gene>
<evidence type="ECO:0000313" key="3">
    <source>
        <dbReference type="Proteomes" id="UP000281553"/>
    </source>
</evidence>
<dbReference type="AlphaFoldDB" id="A0A3P7LN66"/>
<proteinExistence type="predicted"/>
<dbReference type="OrthoDB" id="6228672at2759"/>
<feature type="region of interest" description="Disordered" evidence="1">
    <location>
        <begin position="490"/>
        <end position="530"/>
    </location>
</feature>
<evidence type="ECO:0000256" key="1">
    <source>
        <dbReference type="SAM" id="MobiDB-lite"/>
    </source>
</evidence>
<name>A0A3P7LN66_DIBLA</name>
<accession>A0A3P7LN66</accession>
<sequence length="592" mass="65324">MRHLSEFVPPRLLLLSRTLNIDNDLKALGGVGMICRLFRRLYTHLFLPFPSLGPQLLHKQFLTGTDVIRGTVFMHIKTIHGAVADCLAKLRDSYASLVSAGACLSALHRLRSARGQISQESSLLSRGLNTCLAHDAAVNPLDEGRSRLFDSAVHARQNVARILQDELSPCLMRLVFAVSAAYSHLVWVVMNDLFMFRSKRGIQLQTSHFAARANNASCTENHTLWRSGYREVLGMCKAQFHVLKQPGLLDEMNKLLLQLKDFRCSLQRTRFNLKKQWYPAFQGNRLDEVVDCRADQDIKLLTAFLQYQFDLVEKWCRSVNNIELPHVSRNMTNIILRLADNAGRKALNRLSDAVPETLEIPYGSKNSQVCDWFGVPFELPALCGWPPSQLTANAVSSGRGQSISPLVINVDSPLKPILADASEDESTPPDDDIPSTSPFIAEMEENEDRRGNEAEGNVSTTKRHVSIETPLMREKEYGLIDSLVIVSPNPTPRKSTLTPAGRAARGKRMSSGSVETGSRGAKRLSLTNEPTGPLSGIAPSPIHAANLVNDSAAQLDVLPASTGPREVDGLLVRSPPVVGETFPSTIDLTLED</sequence>